<gene>
    <name evidence="2" type="ORF">B5V51_13431</name>
</gene>
<name>A0A2A4JRX8_HELVI</name>
<evidence type="ECO:0000313" key="2">
    <source>
        <dbReference type="EMBL" id="PCG74374.1"/>
    </source>
</evidence>
<evidence type="ECO:0000256" key="1">
    <source>
        <dbReference type="SAM" id="MobiDB-lite"/>
    </source>
</evidence>
<accession>A0A2A4JRX8</accession>
<sequence length="773" mass="87383">MSSRNFRRVAGKNDLPPPPDDSDEDYQPLYAQRSGNSKYAGLMLSSNSESDHGAERSEEETRRSEEETRDKVAAPNATGAKKKHYKKKGKGKARKPLEELDDIDRSLQEVNAILGAPSPVPQAETIKPNQAIMLLTVDPKHLNVANELRRLFGSDNETNRRTRQPANRALMLKRVLVHPNRDTTVYEFKNTGLSMSKYKEMNNKKYFVFDHSESYQKMHRAFLAKFTTLSTSNLLMTMEEARSNMHVEALLEISDRLFRVEEAGIANEIVENVVTFLQYVAHPLFILTQNDVRLEYKFMENRPFHVAMLKYIYLLTNKACHRTALEIAKMMLIIDPNDPLAIMSILDVLALRAREHEWLIETISYFDRHRDACLLYNIKYSYALAHFHVANKNKQDLSRSNALIREAILAHPEVLLKILECCKVPTTTLAAHVIFERDPKMPWTGGLEELFLIYAKMTSPRWNEPPVMNWLMKNATELCEAYDTDHIVKDDARHWAISRNGLFQVWPPEYLRHVSVLSSMAKLILDAPLTAFYRPTCAWDPLFDKSENRYKYNYKTPSPQNVGVGRSPVYSNDIRNDHLILLTQLAMHTGCFPQFVNFASTEPPGSRRPQPNGTGPNVPGSDVSPDHNNTPGNNASQGANESPGQDRRNSNLGITFTLPIGTFTALPALGEQANRRVVINIPDDDNEQVGVGLAPEASSGSPPDPIYLGPIRPALPVDDTDADDDEREENIEYDYDDDEANYEKYRKALAEAIAAAPPGDETLGGIFKQSDVN</sequence>
<feature type="compositionally biased region" description="Basic residues" evidence="1">
    <location>
        <begin position="1"/>
        <end position="10"/>
    </location>
</feature>
<comment type="caution">
    <text evidence="2">The sequence shown here is derived from an EMBL/GenBank/DDBJ whole genome shotgun (WGS) entry which is preliminary data.</text>
</comment>
<feature type="compositionally biased region" description="Basic and acidic residues" evidence="1">
    <location>
        <begin position="49"/>
        <end position="72"/>
    </location>
</feature>
<dbReference type="EMBL" id="NWSH01000761">
    <property type="protein sequence ID" value="PCG74374.1"/>
    <property type="molecule type" value="Genomic_DNA"/>
</dbReference>
<dbReference type="STRING" id="7102.A0A2A4JRX8"/>
<feature type="region of interest" description="Disordered" evidence="1">
    <location>
        <begin position="1"/>
        <end position="99"/>
    </location>
</feature>
<dbReference type="AlphaFoldDB" id="A0A2A4JRX8"/>
<dbReference type="InterPro" id="IPR006994">
    <property type="entry name" value="TCF25/Rqc1"/>
</dbReference>
<evidence type="ECO:0008006" key="3">
    <source>
        <dbReference type="Google" id="ProtNLM"/>
    </source>
</evidence>
<dbReference type="PANTHER" id="PTHR22684">
    <property type="entry name" value="NULP1-RELATED"/>
    <property type="match status" value="1"/>
</dbReference>
<feature type="compositionally biased region" description="Polar residues" evidence="1">
    <location>
        <begin position="626"/>
        <end position="643"/>
    </location>
</feature>
<dbReference type="GO" id="GO:1990112">
    <property type="term" value="C:RQC complex"/>
    <property type="evidence" value="ECO:0007669"/>
    <property type="project" value="TreeGrafter"/>
</dbReference>
<proteinExistence type="predicted"/>
<dbReference type="PANTHER" id="PTHR22684:SF0">
    <property type="entry name" value="RIBOSOME QUALITY CONTROL COMPLEX SUBUNIT TCF25"/>
    <property type="match status" value="1"/>
</dbReference>
<feature type="compositionally biased region" description="Acidic residues" evidence="1">
    <location>
        <begin position="718"/>
        <end position="729"/>
    </location>
</feature>
<organism evidence="2">
    <name type="scientific">Heliothis virescens</name>
    <name type="common">Tobacco budworm moth</name>
    <dbReference type="NCBI Taxonomy" id="7102"/>
    <lineage>
        <taxon>Eukaryota</taxon>
        <taxon>Metazoa</taxon>
        <taxon>Ecdysozoa</taxon>
        <taxon>Arthropoda</taxon>
        <taxon>Hexapoda</taxon>
        <taxon>Insecta</taxon>
        <taxon>Pterygota</taxon>
        <taxon>Neoptera</taxon>
        <taxon>Endopterygota</taxon>
        <taxon>Lepidoptera</taxon>
        <taxon>Glossata</taxon>
        <taxon>Ditrysia</taxon>
        <taxon>Noctuoidea</taxon>
        <taxon>Noctuidae</taxon>
        <taxon>Heliothinae</taxon>
        <taxon>Heliothis</taxon>
    </lineage>
</organism>
<feature type="compositionally biased region" description="Basic residues" evidence="1">
    <location>
        <begin position="80"/>
        <end position="94"/>
    </location>
</feature>
<reference evidence="2" key="1">
    <citation type="submission" date="2017-09" db="EMBL/GenBank/DDBJ databases">
        <title>Contemporary evolution of a Lepidopteran species, Heliothis virescens, in response to modern agricultural practices.</title>
        <authorList>
            <person name="Fritz M.L."/>
            <person name="Deyonke A.M."/>
            <person name="Papanicolaou A."/>
            <person name="Micinski S."/>
            <person name="Westbrook J."/>
            <person name="Gould F."/>
        </authorList>
    </citation>
    <scope>NUCLEOTIDE SEQUENCE [LARGE SCALE GENOMIC DNA]</scope>
    <source>
        <strain evidence="2">HvINT-</strain>
        <tissue evidence="2">Whole body</tissue>
    </source>
</reference>
<feature type="region of interest" description="Disordered" evidence="1">
    <location>
        <begin position="598"/>
        <end position="652"/>
    </location>
</feature>
<feature type="region of interest" description="Disordered" evidence="1">
    <location>
        <begin position="689"/>
        <end position="729"/>
    </location>
</feature>
<dbReference type="Pfam" id="PF04910">
    <property type="entry name" value="Tcf25"/>
    <property type="match status" value="1"/>
</dbReference>
<protein>
    <recommendedName>
        <fullName evidence="3">Transcription factor 25</fullName>
    </recommendedName>
</protein>